<evidence type="ECO:0000256" key="1">
    <source>
        <dbReference type="SAM" id="MobiDB-lite"/>
    </source>
</evidence>
<comment type="caution">
    <text evidence="2">The sequence shown here is derived from an EMBL/GenBank/DDBJ whole genome shotgun (WGS) entry which is preliminary data.</text>
</comment>
<dbReference type="EMBL" id="SJPJ01000001">
    <property type="protein sequence ID" value="TWT79927.1"/>
    <property type="molecule type" value="Genomic_DNA"/>
</dbReference>
<gene>
    <name evidence="2" type="ORF">CA13_13380</name>
</gene>
<dbReference type="OrthoDB" id="9886296at2"/>
<organism evidence="2 3">
    <name type="scientific">Novipirellula herctigrandis</name>
    <dbReference type="NCBI Taxonomy" id="2527986"/>
    <lineage>
        <taxon>Bacteria</taxon>
        <taxon>Pseudomonadati</taxon>
        <taxon>Planctomycetota</taxon>
        <taxon>Planctomycetia</taxon>
        <taxon>Pirellulales</taxon>
        <taxon>Pirellulaceae</taxon>
        <taxon>Novipirellula</taxon>
    </lineage>
</organism>
<reference evidence="2 3" key="1">
    <citation type="submission" date="2019-02" db="EMBL/GenBank/DDBJ databases">
        <title>Deep-cultivation of Planctomycetes and their phenomic and genomic characterization uncovers novel biology.</title>
        <authorList>
            <person name="Wiegand S."/>
            <person name="Jogler M."/>
            <person name="Boedeker C."/>
            <person name="Pinto D."/>
            <person name="Vollmers J."/>
            <person name="Rivas-Marin E."/>
            <person name="Kohn T."/>
            <person name="Peeters S.H."/>
            <person name="Heuer A."/>
            <person name="Rast P."/>
            <person name="Oberbeckmann S."/>
            <person name="Bunk B."/>
            <person name="Jeske O."/>
            <person name="Meyerdierks A."/>
            <person name="Storesund J.E."/>
            <person name="Kallscheuer N."/>
            <person name="Luecker S."/>
            <person name="Lage O.M."/>
            <person name="Pohl T."/>
            <person name="Merkel B.J."/>
            <person name="Hornburger P."/>
            <person name="Mueller R.-W."/>
            <person name="Bruemmer F."/>
            <person name="Labrenz M."/>
            <person name="Spormann A.M."/>
            <person name="Op Den Camp H."/>
            <person name="Overmann J."/>
            <person name="Amann R."/>
            <person name="Jetten M.S.M."/>
            <person name="Mascher T."/>
            <person name="Medema M.H."/>
            <person name="Devos D.P."/>
            <person name="Kaster A.-K."/>
            <person name="Ovreas L."/>
            <person name="Rohde M."/>
            <person name="Galperin M.Y."/>
            <person name="Jogler C."/>
        </authorList>
    </citation>
    <scope>NUCLEOTIDE SEQUENCE [LARGE SCALE GENOMIC DNA]</scope>
    <source>
        <strain evidence="2 3">CA13</strain>
    </source>
</reference>
<dbReference type="Proteomes" id="UP000315010">
    <property type="component" value="Unassembled WGS sequence"/>
</dbReference>
<name>A0A5C5YZ85_9BACT</name>
<feature type="region of interest" description="Disordered" evidence="1">
    <location>
        <begin position="35"/>
        <end position="62"/>
    </location>
</feature>
<dbReference type="AlphaFoldDB" id="A0A5C5YZ85"/>
<accession>A0A5C5YZ85</accession>
<sequence>MFYFILWVLFLFAVILAVPVVSFMEKRAARGPVVDENVAEDGQAEEKEFGENEGFTDDAMAPQDAEFASAEPMEGEEVLAVDEGFEELK</sequence>
<keyword evidence="3" id="KW-1185">Reference proteome</keyword>
<proteinExistence type="predicted"/>
<evidence type="ECO:0000313" key="2">
    <source>
        <dbReference type="EMBL" id="TWT79927.1"/>
    </source>
</evidence>
<evidence type="ECO:0000313" key="3">
    <source>
        <dbReference type="Proteomes" id="UP000315010"/>
    </source>
</evidence>
<protein>
    <submittedName>
        <fullName evidence="2">Uncharacterized protein</fullName>
    </submittedName>
</protein>